<comment type="caution">
    <text evidence="1">The sequence shown here is derived from an EMBL/GenBank/DDBJ whole genome shotgun (WGS) entry which is preliminary data.</text>
</comment>
<proteinExistence type="predicted"/>
<accession>A0A2W5T6S7</accession>
<evidence type="ECO:0000313" key="2">
    <source>
        <dbReference type="Proteomes" id="UP000249061"/>
    </source>
</evidence>
<name>A0A2W5T6S7_9BACT</name>
<dbReference type="AlphaFoldDB" id="A0A2W5T6S7"/>
<sequence length="69" mass="7972">MKRFMSDESTLLRIEALLVSLRDQVDHLTERVDARLADQQQQLLQLRRSARITKPAAARRGETRGVVEQ</sequence>
<dbReference type="Proteomes" id="UP000249061">
    <property type="component" value="Unassembled WGS sequence"/>
</dbReference>
<reference evidence="1 2" key="1">
    <citation type="submission" date="2017-08" db="EMBL/GenBank/DDBJ databases">
        <title>Infants hospitalized years apart are colonized by the same room-sourced microbial strains.</title>
        <authorList>
            <person name="Brooks B."/>
            <person name="Olm M.R."/>
            <person name="Firek B.A."/>
            <person name="Baker R."/>
            <person name="Thomas B.C."/>
            <person name="Morowitz M.J."/>
            <person name="Banfield J.F."/>
        </authorList>
    </citation>
    <scope>NUCLEOTIDE SEQUENCE [LARGE SCALE GENOMIC DNA]</scope>
    <source>
        <strain evidence="1">S2_003_000_R2_14</strain>
    </source>
</reference>
<organism evidence="1 2">
    <name type="scientific">Archangium gephyra</name>
    <dbReference type="NCBI Taxonomy" id="48"/>
    <lineage>
        <taxon>Bacteria</taxon>
        <taxon>Pseudomonadati</taxon>
        <taxon>Myxococcota</taxon>
        <taxon>Myxococcia</taxon>
        <taxon>Myxococcales</taxon>
        <taxon>Cystobacterineae</taxon>
        <taxon>Archangiaceae</taxon>
        <taxon>Archangium</taxon>
    </lineage>
</organism>
<dbReference type="EMBL" id="QFQP01000033">
    <property type="protein sequence ID" value="PZR07175.1"/>
    <property type="molecule type" value="Genomic_DNA"/>
</dbReference>
<gene>
    <name evidence="1" type="ORF">DI536_28365</name>
</gene>
<protein>
    <submittedName>
        <fullName evidence="1">Uncharacterized protein</fullName>
    </submittedName>
</protein>
<evidence type="ECO:0000313" key="1">
    <source>
        <dbReference type="EMBL" id="PZR07175.1"/>
    </source>
</evidence>